<reference evidence="5" key="1">
    <citation type="submission" date="2020-12" db="EMBL/GenBank/DDBJ databases">
        <authorList>
            <person name="Huq M.A."/>
        </authorList>
    </citation>
    <scope>NUCLEOTIDE SEQUENCE</scope>
    <source>
        <strain evidence="5">MAHUQ-46</strain>
    </source>
</reference>
<dbReference type="GO" id="GO:1990904">
    <property type="term" value="C:ribonucleoprotein complex"/>
    <property type="evidence" value="ECO:0007669"/>
    <property type="project" value="UniProtKB-KW"/>
</dbReference>
<protein>
    <recommendedName>
        <fullName evidence="4">Small ribosomal subunit protein uS11</fullName>
    </recommendedName>
</protein>
<dbReference type="PIRSF" id="PIRSF002131">
    <property type="entry name" value="Ribosomal_S11"/>
    <property type="match status" value="1"/>
</dbReference>
<evidence type="ECO:0000256" key="3">
    <source>
        <dbReference type="ARBA" id="ARBA00023274"/>
    </source>
</evidence>
<dbReference type="PANTHER" id="PTHR11759">
    <property type="entry name" value="40S RIBOSOMAL PROTEIN S14/30S RIBOSOMAL PROTEIN S11"/>
    <property type="match status" value="1"/>
</dbReference>
<comment type="function">
    <text evidence="4">Located on the platform of the 30S subunit, it bridges several disparate RNA helices of the 16S rRNA. Forms part of the Shine-Dalgarno cleft in the 70S ribosome.</text>
</comment>
<dbReference type="Proteomes" id="UP000640274">
    <property type="component" value="Unassembled WGS sequence"/>
</dbReference>
<gene>
    <name evidence="4 5" type="primary">rpsK</name>
    <name evidence="5" type="ORF">JFN88_10910</name>
</gene>
<keyword evidence="4" id="KW-0699">rRNA-binding</keyword>
<dbReference type="InterPro" id="IPR036967">
    <property type="entry name" value="Ribosomal_uS11_sf"/>
</dbReference>
<sequence length="129" mass="14459">MKKKISVKLREHKKGIIFIRSTKNNTIITFSNLLGNVLFWESGGTLGFKNSRKSTVYAAGAAAEKVISKAMHLGYNIYDIKMKGTGFGKRNALKTIIKIIVKAKLIITSIEERTSIPHNGCRLPKKRRL</sequence>
<keyword evidence="2 4" id="KW-0689">Ribosomal protein</keyword>
<proteinExistence type="inferred from homology"/>
<keyword evidence="4" id="KW-0694">RNA-binding</keyword>
<evidence type="ECO:0000256" key="2">
    <source>
        <dbReference type="ARBA" id="ARBA00022980"/>
    </source>
</evidence>
<accession>A0A934MQD8</accession>
<organism evidence="5 6">
    <name type="scientific">Paenibacillus roseus</name>
    <dbReference type="NCBI Taxonomy" id="2798579"/>
    <lineage>
        <taxon>Bacteria</taxon>
        <taxon>Bacillati</taxon>
        <taxon>Bacillota</taxon>
        <taxon>Bacilli</taxon>
        <taxon>Bacillales</taxon>
        <taxon>Paenibacillaceae</taxon>
        <taxon>Paenibacillus</taxon>
    </lineage>
</organism>
<dbReference type="NCBIfam" id="NF003698">
    <property type="entry name" value="PRK05309.1"/>
    <property type="match status" value="1"/>
</dbReference>
<comment type="caution">
    <text evidence="5">The sequence shown here is derived from an EMBL/GenBank/DDBJ whole genome shotgun (WGS) entry which is preliminary data.</text>
</comment>
<dbReference type="GO" id="GO:0003735">
    <property type="term" value="F:structural constituent of ribosome"/>
    <property type="evidence" value="ECO:0007669"/>
    <property type="project" value="InterPro"/>
</dbReference>
<dbReference type="EMBL" id="JAELUP010000049">
    <property type="protein sequence ID" value="MBJ6361778.1"/>
    <property type="molecule type" value="Genomic_DNA"/>
</dbReference>
<dbReference type="Gene3D" id="3.30.420.80">
    <property type="entry name" value="Ribosomal protein S11"/>
    <property type="match status" value="1"/>
</dbReference>
<dbReference type="InterPro" id="IPR001971">
    <property type="entry name" value="Ribosomal_uS11"/>
</dbReference>
<name>A0A934MQD8_9BACL</name>
<evidence type="ECO:0000313" key="5">
    <source>
        <dbReference type="EMBL" id="MBJ6361778.1"/>
    </source>
</evidence>
<evidence type="ECO:0000256" key="1">
    <source>
        <dbReference type="ARBA" id="ARBA00006194"/>
    </source>
</evidence>
<evidence type="ECO:0000256" key="4">
    <source>
        <dbReference type="HAMAP-Rule" id="MF_01310"/>
    </source>
</evidence>
<comment type="subunit">
    <text evidence="4">Part of the 30S ribosomal subunit. Interacts with proteins S7 and S18. Binds to IF-3.</text>
</comment>
<dbReference type="HAMAP" id="MF_01310">
    <property type="entry name" value="Ribosomal_uS11"/>
    <property type="match status" value="1"/>
</dbReference>
<keyword evidence="3 4" id="KW-0687">Ribonucleoprotein</keyword>
<keyword evidence="6" id="KW-1185">Reference proteome</keyword>
<comment type="similarity">
    <text evidence="1 4">Belongs to the universal ribosomal protein uS11 family.</text>
</comment>
<dbReference type="SUPFAM" id="SSF53137">
    <property type="entry name" value="Translational machinery components"/>
    <property type="match status" value="1"/>
</dbReference>
<evidence type="ECO:0000313" key="6">
    <source>
        <dbReference type="Proteomes" id="UP000640274"/>
    </source>
</evidence>
<dbReference type="Pfam" id="PF00411">
    <property type="entry name" value="Ribosomal_S11"/>
    <property type="match status" value="1"/>
</dbReference>
<dbReference type="GO" id="GO:0019843">
    <property type="term" value="F:rRNA binding"/>
    <property type="evidence" value="ECO:0007669"/>
    <property type="project" value="UniProtKB-UniRule"/>
</dbReference>
<dbReference type="GO" id="GO:0006412">
    <property type="term" value="P:translation"/>
    <property type="evidence" value="ECO:0007669"/>
    <property type="project" value="UniProtKB-UniRule"/>
</dbReference>
<dbReference type="AlphaFoldDB" id="A0A934MQD8"/>
<dbReference type="GO" id="GO:0005840">
    <property type="term" value="C:ribosome"/>
    <property type="evidence" value="ECO:0007669"/>
    <property type="project" value="UniProtKB-KW"/>
</dbReference>